<reference evidence="21 22" key="1">
    <citation type="journal article" date="2016" name="Mol. Biol. Evol.">
        <title>Comparative Genomics of Early-Diverging Mushroom-Forming Fungi Provides Insights into the Origins of Lignocellulose Decay Capabilities.</title>
        <authorList>
            <person name="Nagy L.G."/>
            <person name="Riley R."/>
            <person name="Tritt A."/>
            <person name="Adam C."/>
            <person name="Daum C."/>
            <person name="Floudas D."/>
            <person name="Sun H."/>
            <person name="Yadav J.S."/>
            <person name="Pangilinan J."/>
            <person name="Larsson K.H."/>
            <person name="Matsuura K."/>
            <person name="Barry K."/>
            <person name="Labutti K."/>
            <person name="Kuo R."/>
            <person name="Ohm R.A."/>
            <person name="Bhattacharya S.S."/>
            <person name="Shirouzu T."/>
            <person name="Yoshinaga Y."/>
            <person name="Martin F.M."/>
            <person name="Grigoriev I.V."/>
            <person name="Hibbett D.S."/>
        </authorList>
    </citation>
    <scope>NUCLEOTIDE SEQUENCE [LARGE SCALE GENOMIC DNA]</scope>
    <source>
        <strain evidence="21 22">HHB12733</strain>
    </source>
</reference>
<dbReference type="InterPro" id="IPR007241">
    <property type="entry name" value="Autophagy-rel_prot_9"/>
</dbReference>
<accession>A0A165DF61</accession>
<evidence type="ECO:0000256" key="8">
    <source>
        <dbReference type="ARBA" id="ARBA00022692"/>
    </source>
</evidence>
<comment type="catalytic activity">
    <reaction evidence="16">
        <text>a 1,2-diacyl-sn-glycero-3-phosphoethanolamine(in) = a 1,2-diacyl-sn-glycero-3-phosphoethanolamine(out)</text>
        <dbReference type="Rhea" id="RHEA:38895"/>
        <dbReference type="ChEBI" id="CHEBI:64612"/>
    </reaction>
</comment>
<feature type="transmembrane region" description="Helical" evidence="19">
    <location>
        <begin position="615"/>
        <end position="636"/>
    </location>
</feature>
<keyword evidence="22" id="KW-1185">Reference proteome</keyword>
<evidence type="ECO:0000256" key="10">
    <source>
        <dbReference type="ARBA" id="ARBA00023006"/>
    </source>
</evidence>
<evidence type="ECO:0000256" key="6">
    <source>
        <dbReference type="ARBA" id="ARBA00018074"/>
    </source>
</evidence>
<sequence length="866" mass="97323">MSIHSLPRGSSSRHAARALSPPSPSLSSSSTYSNSHHRPFLNLLNPMGRHYQGYSIANSVPEENEEEPLDDPEDGASTPMQQRQALKDPETEAPSHSAAPDEDDEDGSEPPQSFMVEPSPQPTKPSRRSKKGKSRTTDNGLPLPASITGNGVGDRGPRRPGLNAYERALWNWVNVQNLDSYLQEVYAYYVGKGIYTIALTRGLNLLTVGFVISFSTFLLACIDYSSIHNHTQLSNVMIPQCVSRFSGWTFLFFAGFGAFYIWHCVSYVYGIIRLIDMYRFYTYLLGIPDADIQTISWPAVVSRISKIRESNALTAAALSSSMVGSKVDHKLDAHDIANRILRQENYLIALFNKELLDLSLPLSLLPLPAFMQVKAERGSGTLTRALEWNLRFCVMAFFCDPYGRPRQVFLKERNRKVLIEGLKRRFIFMGFVNAIFAPFIVLYLLMYSFFRYFEEYHKNPSSIGGRQYTPLAQWKFREFNELPHLFTRRMHQSYPFATEYISQFPSSKTAAIMRFVSFVAGAFAAVLLLATVINPDVFLGFEITPHRSVLFYLGVFGSVLAVSRGMVPDERTVFDPEMLMREVVEFTHYMPTEWRDQLHSKTVHTEFGKLYEMKIMIFVQELLSVILTPFILWLSLPACAPAIIDFFREFTVHVDGLGYVCSFAVFDFKRHGNINYGAPTTQGDERFMSKEGKMEKSFLNFKAAHPEWIPSDPAGSLYLSRLAELNIQSSPGTHATTSAFRRSKSRGRPTLPQAIPSMHLPPPAHPPPTNIADRAQLYERALQKSMNRRRKPTAGRAGGSPSPVAEDVEGEEVTSELGDSYVREVRPASGAIEASTMDDGKAVDELADGGVMGLLADIYDRRRAVL</sequence>
<evidence type="ECO:0000256" key="16">
    <source>
        <dbReference type="ARBA" id="ARBA00024615"/>
    </source>
</evidence>
<feature type="transmembrane region" description="Helical" evidence="19">
    <location>
        <begin position="247"/>
        <end position="269"/>
    </location>
</feature>
<keyword evidence="8 19" id="KW-0812">Transmembrane</keyword>
<keyword evidence="9 19" id="KW-1133">Transmembrane helix</keyword>
<dbReference type="GO" id="GO:0005789">
    <property type="term" value="C:endoplasmic reticulum membrane"/>
    <property type="evidence" value="ECO:0007669"/>
    <property type="project" value="UniProtKB-SubCell"/>
</dbReference>
<dbReference type="GO" id="GO:0005776">
    <property type="term" value="C:autophagosome"/>
    <property type="evidence" value="ECO:0007669"/>
    <property type="project" value="TreeGrafter"/>
</dbReference>
<dbReference type="InParanoid" id="A0A165DF61"/>
<evidence type="ECO:0000313" key="21">
    <source>
        <dbReference type="EMBL" id="KZT52681.1"/>
    </source>
</evidence>
<feature type="transmembrane region" description="Helical" evidence="19">
    <location>
        <begin position="202"/>
        <end position="227"/>
    </location>
</feature>
<dbReference type="GO" id="GO:0034727">
    <property type="term" value="P:piecemeal microautophagy of the nucleus"/>
    <property type="evidence" value="ECO:0007669"/>
    <property type="project" value="TreeGrafter"/>
</dbReference>
<dbReference type="GO" id="GO:0000422">
    <property type="term" value="P:autophagy of mitochondrion"/>
    <property type="evidence" value="ECO:0007669"/>
    <property type="project" value="TreeGrafter"/>
</dbReference>
<evidence type="ECO:0000256" key="18">
    <source>
        <dbReference type="ARBA" id="ARBA00024631"/>
    </source>
</evidence>
<dbReference type="OrthoDB" id="2020634at2759"/>
<evidence type="ECO:0000256" key="3">
    <source>
        <dbReference type="ARBA" id="ARBA00004511"/>
    </source>
</evidence>
<evidence type="ECO:0000256" key="12">
    <source>
        <dbReference type="ARBA" id="ARBA00023055"/>
    </source>
</evidence>
<feature type="compositionally biased region" description="Acidic residues" evidence="20">
    <location>
        <begin position="62"/>
        <end position="74"/>
    </location>
</feature>
<dbReference type="GO" id="GO:0034045">
    <property type="term" value="C:phagophore assembly site membrane"/>
    <property type="evidence" value="ECO:0007669"/>
    <property type="project" value="UniProtKB-SubCell"/>
</dbReference>
<dbReference type="GO" id="GO:0000139">
    <property type="term" value="C:Golgi membrane"/>
    <property type="evidence" value="ECO:0007669"/>
    <property type="project" value="UniProtKB-SubCell"/>
</dbReference>
<keyword evidence="11" id="KW-0333">Golgi apparatus</keyword>
<proteinExistence type="inferred from homology"/>
<keyword evidence="13 19" id="KW-0472">Membrane</keyword>
<feature type="region of interest" description="Disordered" evidence="20">
    <location>
        <begin position="1"/>
        <end position="158"/>
    </location>
</feature>
<organism evidence="21 22">
    <name type="scientific">Calocera cornea HHB12733</name>
    <dbReference type="NCBI Taxonomy" id="1353952"/>
    <lineage>
        <taxon>Eukaryota</taxon>
        <taxon>Fungi</taxon>
        <taxon>Dikarya</taxon>
        <taxon>Basidiomycota</taxon>
        <taxon>Agaricomycotina</taxon>
        <taxon>Dacrymycetes</taxon>
        <taxon>Dacrymycetales</taxon>
        <taxon>Dacrymycetaceae</taxon>
        <taxon>Calocera</taxon>
    </lineage>
</organism>
<dbReference type="Pfam" id="PF04109">
    <property type="entry name" value="ATG9"/>
    <property type="match status" value="1"/>
</dbReference>
<comment type="catalytic activity">
    <reaction evidence="18">
        <text>a 1,2-diacyl-sn-glycero-3-phosphocholine(in) = a 1,2-diacyl-sn-glycero-3-phosphocholine(out)</text>
        <dbReference type="Rhea" id="RHEA:38571"/>
        <dbReference type="ChEBI" id="CHEBI:57643"/>
    </reaction>
</comment>
<keyword evidence="7 19" id="KW-0813">Transport</keyword>
<dbReference type="FunCoup" id="A0A165DF61">
    <property type="interactions" value="261"/>
</dbReference>
<keyword evidence="14" id="KW-0968">Cytoplasmic vesicle</keyword>
<dbReference type="GO" id="GO:0030659">
    <property type="term" value="C:cytoplasmic vesicle membrane"/>
    <property type="evidence" value="ECO:0007669"/>
    <property type="project" value="UniProtKB-SubCell"/>
</dbReference>
<dbReference type="PANTHER" id="PTHR13038">
    <property type="entry name" value="APG9 AUTOPHAGY 9"/>
    <property type="match status" value="1"/>
</dbReference>
<gene>
    <name evidence="21" type="ORF">CALCODRAFT_458905</name>
</gene>
<evidence type="ECO:0000256" key="2">
    <source>
        <dbReference type="ARBA" id="ARBA00004477"/>
    </source>
</evidence>
<evidence type="ECO:0000256" key="11">
    <source>
        <dbReference type="ARBA" id="ARBA00023034"/>
    </source>
</evidence>
<comment type="catalytic activity">
    <reaction evidence="15">
        <text>a 1,2-diacyl-sn-glycero-3-phospho-L-serine(in) = a 1,2-diacyl-sn-glycero-3-phospho-L-serine(out)</text>
        <dbReference type="Rhea" id="RHEA:38663"/>
        <dbReference type="ChEBI" id="CHEBI:57262"/>
    </reaction>
</comment>
<dbReference type="GO" id="GO:0034497">
    <property type="term" value="P:protein localization to phagophore assembly site"/>
    <property type="evidence" value="ECO:0007669"/>
    <property type="project" value="TreeGrafter"/>
</dbReference>
<evidence type="ECO:0000256" key="4">
    <source>
        <dbReference type="ARBA" id="ARBA00004653"/>
    </source>
</evidence>
<evidence type="ECO:0000256" key="9">
    <source>
        <dbReference type="ARBA" id="ARBA00022989"/>
    </source>
</evidence>
<evidence type="ECO:0000256" key="20">
    <source>
        <dbReference type="SAM" id="MobiDB-lite"/>
    </source>
</evidence>
<evidence type="ECO:0000256" key="1">
    <source>
        <dbReference type="ARBA" id="ARBA00004439"/>
    </source>
</evidence>
<feature type="transmembrane region" description="Helical" evidence="19">
    <location>
        <begin position="515"/>
        <end position="537"/>
    </location>
</feature>
<feature type="compositionally biased region" description="Low complexity" evidence="20">
    <location>
        <begin position="10"/>
        <end position="34"/>
    </location>
</feature>
<evidence type="ECO:0000313" key="22">
    <source>
        <dbReference type="Proteomes" id="UP000076842"/>
    </source>
</evidence>
<feature type="region of interest" description="Disordered" evidence="20">
    <location>
        <begin position="730"/>
        <end position="771"/>
    </location>
</feature>
<feature type="compositionally biased region" description="Basic residues" evidence="20">
    <location>
        <begin position="125"/>
        <end position="134"/>
    </location>
</feature>
<dbReference type="GO" id="GO:0061709">
    <property type="term" value="P:reticulophagy"/>
    <property type="evidence" value="ECO:0007669"/>
    <property type="project" value="TreeGrafter"/>
</dbReference>
<comment type="subcellular location">
    <subcellularLocation>
        <location evidence="1">Cytoplasmic vesicle membrane</location>
        <topology evidence="1">Multi-pass membrane protein</topology>
    </subcellularLocation>
    <subcellularLocation>
        <location evidence="2">Endoplasmic reticulum membrane</location>
        <topology evidence="2">Multi-pass membrane protein</topology>
    </subcellularLocation>
    <subcellularLocation>
        <location evidence="4">Golgi apparatus membrane</location>
        <topology evidence="4">Multi-pass membrane protein</topology>
    </subcellularLocation>
    <subcellularLocation>
        <location evidence="3 19">Preautophagosomal structure membrane</location>
        <topology evidence="3 19">Multi-pass membrane protein</topology>
    </subcellularLocation>
</comment>
<evidence type="ECO:0000256" key="14">
    <source>
        <dbReference type="ARBA" id="ARBA00023329"/>
    </source>
</evidence>
<comment type="function">
    <text evidence="19">Phospholipid scramblase involved in autophagy. Cycles between the preautophagosomal structure/phagophore assembly site (PAS) and the cytoplasmic vesicle pool and supplies membrane for the growing autophagosome. Lipid scramblase activity plays a key role in preautophagosomal structure/phagophore assembly by distributing the phospholipids that arrive through ATG2 from the cytoplasmic to the luminal leaflet of the bilayer, thereby driving autophagosomal membrane expansion.</text>
</comment>
<evidence type="ECO:0000256" key="7">
    <source>
        <dbReference type="ARBA" id="ARBA00022448"/>
    </source>
</evidence>
<keyword evidence="12 19" id="KW-0445">Lipid transport</keyword>
<protein>
    <recommendedName>
        <fullName evidence="6 19">Autophagy-related protein 9</fullName>
    </recommendedName>
</protein>
<feature type="region of interest" description="Disordered" evidence="20">
    <location>
        <begin position="785"/>
        <end position="819"/>
    </location>
</feature>
<evidence type="ECO:0000256" key="19">
    <source>
        <dbReference type="RuleBase" id="RU364027"/>
    </source>
</evidence>
<keyword evidence="10 19" id="KW-0072">Autophagy</keyword>
<feature type="compositionally biased region" description="Pro residues" evidence="20">
    <location>
        <begin position="759"/>
        <end position="769"/>
    </location>
</feature>
<dbReference type="EMBL" id="KV424058">
    <property type="protein sequence ID" value="KZT52681.1"/>
    <property type="molecule type" value="Genomic_DNA"/>
</dbReference>
<dbReference type="GO" id="GO:0006869">
    <property type="term" value="P:lipid transport"/>
    <property type="evidence" value="ECO:0007669"/>
    <property type="project" value="UniProtKB-KW"/>
</dbReference>
<comment type="catalytic activity">
    <reaction evidence="17">
        <text>a 1,2-diacyl-sn-glycero-3-phospho-(1D-myo-inositol-3-phosphate)(in) = a 1,2-diacyl-sn-glycero-3-phospho-(1D-myo-inositol-3-phosphate)(out)</text>
        <dbReference type="Rhea" id="RHEA:67920"/>
        <dbReference type="ChEBI" id="CHEBI:58088"/>
    </reaction>
</comment>
<dbReference type="Proteomes" id="UP000076842">
    <property type="component" value="Unassembled WGS sequence"/>
</dbReference>
<dbReference type="AlphaFoldDB" id="A0A165DF61"/>
<dbReference type="PANTHER" id="PTHR13038:SF10">
    <property type="entry name" value="AUTOPHAGY-RELATED PROTEIN 9"/>
    <property type="match status" value="1"/>
</dbReference>
<feature type="transmembrane region" description="Helical" evidence="19">
    <location>
        <begin position="549"/>
        <end position="567"/>
    </location>
</feature>
<comment type="similarity">
    <text evidence="5 19">Belongs to the ATG9 family.</text>
</comment>
<feature type="transmembrane region" description="Helical" evidence="19">
    <location>
        <begin position="426"/>
        <end position="450"/>
    </location>
</feature>
<dbReference type="STRING" id="1353952.A0A165DF61"/>
<evidence type="ECO:0000256" key="15">
    <source>
        <dbReference type="ARBA" id="ARBA00024479"/>
    </source>
</evidence>
<evidence type="ECO:0000256" key="17">
    <source>
        <dbReference type="ARBA" id="ARBA00024621"/>
    </source>
</evidence>
<feature type="compositionally biased region" description="Polar residues" evidence="20">
    <location>
        <begin position="730"/>
        <end position="740"/>
    </location>
</feature>
<evidence type="ECO:0000256" key="13">
    <source>
        <dbReference type="ARBA" id="ARBA00023136"/>
    </source>
</evidence>
<evidence type="ECO:0000256" key="5">
    <source>
        <dbReference type="ARBA" id="ARBA00006185"/>
    </source>
</evidence>
<name>A0A165DF61_9BASI</name>